<reference evidence="2" key="1">
    <citation type="submission" date="2015-04" db="EMBL/GenBank/DDBJ databases">
        <title>The genome sequence of the plant pathogenic Rhizarian Plasmodiophora brassicae reveals insights in its biotrophic life cycle and the origin of chitin synthesis.</title>
        <authorList>
            <person name="Schwelm A."/>
            <person name="Fogelqvist J."/>
            <person name="Knaust A."/>
            <person name="Julke S."/>
            <person name="Lilja T."/>
            <person name="Dhandapani V."/>
            <person name="Bonilla-Rosso G."/>
            <person name="Karlsson M."/>
            <person name="Shevchenko A."/>
            <person name="Choi S.R."/>
            <person name="Kim H.G."/>
            <person name="Park J.Y."/>
            <person name="Lim Y.P."/>
            <person name="Ludwig-Muller J."/>
            <person name="Dixelius C."/>
        </authorList>
    </citation>
    <scope>NUCLEOTIDE SEQUENCE</scope>
    <source>
        <tissue evidence="2">Potato root galls</tissue>
    </source>
</reference>
<organism evidence="2">
    <name type="scientific">Spongospora subterranea</name>
    <dbReference type="NCBI Taxonomy" id="70186"/>
    <lineage>
        <taxon>Eukaryota</taxon>
        <taxon>Sar</taxon>
        <taxon>Rhizaria</taxon>
        <taxon>Endomyxa</taxon>
        <taxon>Phytomyxea</taxon>
        <taxon>Plasmodiophorida</taxon>
        <taxon>Plasmodiophoridae</taxon>
        <taxon>Spongospora</taxon>
    </lineage>
</organism>
<dbReference type="AlphaFoldDB" id="A0A0H5RFM0"/>
<protein>
    <submittedName>
        <fullName evidence="2">Uncharacterized protein</fullName>
    </submittedName>
</protein>
<feature type="region of interest" description="Disordered" evidence="1">
    <location>
        <begin position="1"/>
        <end position="41"/>
    </location>
</feature>
<dbReference type="EMBL" id="HACM01012084">
    <property type="protein sequence ID" value="CRZ12526.1"/>
    <property type="molecule type" value="Transcribed_RNA"/>
</dbReference>
<accession>A0A0H5RFM0</accession>
<feature type="non-terminal residue" evidence="2">
    <location>
        <position position="243"/>
    </location>
</feature>
<evidence type="ECO:0000313" key="2">
    <source>
        <dbReference type="EMBL" id="CRZ12526.1"/>
    </source>
</evidence>
<feature type="non-terminal residue" evidence="2">
    <location>
        <position position="1"/>
    </location>
</feature>
<proteinExistence type="predicted"/>
<evidence type="ECO:0000256" key="1">
    <source>
        <dbReference type="SAM" id="MobiDB-lite"/>
    </source>
</evidence>
<name>A0A0H5RFM0_9EUKA</name>
<feature type="compositionally biased region" description="Polar residues" evidence="1">
    <location>
        <begin position="1"/>
        <end position="24"/>
    </location>
</feature>
<sequence length="243" mass="27653">RPQSSRTDFSRPQSSGTDTNVSTVSRHKPVRPKSAMHFSQKPTSANMQGLFSISPNIIPHRMPQELTRGRCRLPEDRVHCAAVRSSSPVCTVLKFEQHRDPPAFVECAILEHLSVLGDVFDEKLKLQMRWRASAVAVDSVIAYEVPNILLQDYAAMIHPHVFRCQADIKLIRQMRASQAWDQYRKRHVHSSDKGFFENPSICRIMEIASLPVRRPQAIGDVIQMRRTTGIMESLDLKPLTQFA</sequence>